<dbReference type="EMBL" id="CAXAMN010021269">
    <property type="protein sequence ID" value="CAK9057422.1"/>
    <property type="molecule type" value="Genomic_DNA"/>
</dbReference>
<protein>
    <recommendedName>
        <fullName evidence="5">Glycosyl transferase CAP10 domain-containing protein</fullName>
    </recommendedName>
</protein>
<accession>A0ABP0N3C5</accession>
<sequence>MPWRWFSRGVIASLTLCVLLAAVLKSQQVEPGKVHLKMLQVATLPPTPPSNPPSSTTTSTQPTLTSTRTTRTTRATSTTSSPDFEGLRAAFCITAGEVRTFTEHVVHRSMQRNLIEAFGVKSNVFWHLNKERSNIQLDAARRVLHPVHETFFVPRPKGDCHWLGHTVRSQADAIEQCMNIIKTFEHKEGIRHHFIFRVRSDLIFMRPYPHVSYFFTPPQQPKALYMLRDWFWMVHRSRMEDVFRVAGSSCHEENTFEPIVARRWKRLRKLPIYFQCWPNVSCPHDMLIHWINGDPHWIKWHVLPFCVVSRMNRTKSGEIRVSLEQWGRLNVSGVPIDMFFGEDEADRYVDEWHANSVFGWGKGTAQSVLGWNNRKDKKEMT</sequence>
<feature type="signal peptide" evidence="2">
    <location>
        <begin position="1"/>
        <end position="21"/>
    </location>
</feature>
<evidence type="ECO:0008006" key="5">
    <source>
        <dbReference type="Google" id="ProtNLM"/>
    </source>
</evidence>
<comment type="caution">
    <text evidence="3">The sequence shown here is derived from an EMBL/GenBank/DDBJ whole genome shotgun (WGS) entry which is preliminary data.</text>
</comment>
<evidence type="ECO:0000256" key="2">
    <source>
        <dbReference type="SAM" id="SignalP"/>
    </source>
</evidence>
<keyword evidence="2" id="KW-0732">Signal</keyword>
<feature type="region of interest" description="Disordered" evidence="1">
    <location>
        <begin position="43"/>
        <end position="81"/>
    </location>
</feature>
<keyword evidence="4" id="KW-1185">Reference proteome</keyword>
<name>A0ABP0N3C5_9DINO</name>
<reference evidence="3 4" key="1">
    <citation type="submission" date="2024-02" db="EMBL/GenBank/DDBJ databases">
        <authorList>
            <person name="Chen Y."/>
            <person name="Shah S."/>
            <person name="Dougan E. K."/>
            <person name="Thang M."/>
            <person name="Chan C."/>
        </authorList>
    </citation>
    <scope>NUCLEOTIDE SEQUENCE [LARGE SCALE GENOMIC DNA]</scope>
</reference>
<dbReference type="Proteomes" id="UP001642484">
    <property type="component" value="Unassembled WGS sequence"/>
</dbReference>
<evidence type="ECO:0000256" key="1">
    <source>
        <dbReference type="SAM" id="MobiDB-lite"/>
    </source>
</evidence>
<evidence type="ECO:0000313" key="3">
    <source>
        <dbReference type="EMBL" id="CAK9057422.1"/>
    </source>
</evidence>
<feature type="compositionally biased region" description="Low complexity" evidence="1">
    <location>
        <begin position="53"/>
        <end position="81"/>
    </location>
</feature>
<proteinExistence type="predicted"/>
<gene>
    <name evidence="3" type="ORF">CCMP2556_LOCUS28328</name>
</gene>
<feature type="chain" id="PRO_5047398759" description="Glycosyl transferase CAP10 domain-containing protein" evidence="2">
    <location>
        <begin position="22"/>
        <end position="381"/>
    </location>
</feature>
<evidence type="ECO:0000313" key="4">
    <source>
        <dbReference type="Proteomes" id="UP001642484"/>
    </source>
</evidence>
<organism evidence="3 4">
    <name type="scientific">Durusdinium trenchii</name>
    <dbReference type="NCBI Taxonomy" id="1381693"/>
    <lineage>
        <taxon>Eukaryota</taxon>
        <taxon>Sar</taxon>
        <taxon>Alveolata</taxon>
        <taxon>Dinophyceae</taxon>
        <taxon>Suessiales</taxon>
        <taxon>Symbiodiniaceae</taxon>
        <taxon>Durusdinium</taxon>
    </lineage>
</organism>